<gene>
    <name evidence="1" type="ORF">L6452_33871</name>
</gene>
<reference evidence="1 2" key="2">
    <citation type="journal article" date="2022" name="Mol. Ecol. Resour.">
        <title>The genomes of chicory, endive, great burdock and yacon provide insights into Asteraceae paleo-polyploidization history and plant inulin production.</title>
        <authorList>
            <person name="Fan W."/>
            <person name="Wang S."/>
            <person name="Wang H."/>
            <person name="Wang A."/>
            <person name="Jiang F."/>
            <person name="Liu H."/>
            <person name="Zhao H."/>
            <person name="Xu D."/>
            <person name="Zhang Y."/>
        </authorList>
    </citation>
    <scope>NUCLEOTIDE SEQUENCE [LARGE SCALE GENOMIC DNA]</scope>
    <source>
        <strain evidence="2">cv. Niubang</strain>
    </source>
</reference>
<comment type="caution">
    <text evidence="1">The sequence shown here is derived from an EMBL/GenBank/DDBJ whole genome shotgun (WGS) entry which is preliminary data.</text>
</comment>
<proteinExistence type="predicted"/>
<keyword evidence="2" id="KW-1185">Reference proteome</keyword>
<dbReference type="EMBL" id="CM042058">
    <property type="protein sequence ID" value="KAI3684647.1"/>
    <property type="molecule type" value="Genomic_DNA"/>
</dbReference>
<evidence type="ECO:0000313" key="2">
    <source>
        <dbReference type="Proteomes" id="UP001055879"/>
    </source>
</evidence>
<accession>A0ACB8YGL6</accession>
<evidence type="ECO:0000313" key="1">
    <source>
        <dbReference type="EMBL" id="KAI3684647.1"/>
    </source>
</evidence>
<organism evidence="1 2">
    <name type="scientific">Arctium lappa</name>
    <name type="common">Greater burdock</name>
    <name type="synonym">Lappa major</name>
    <dbReference type="NCBI Taxonomy" id="4217"/>
    <lineage>
        <taxon>Eukaryota</taxon>
        <taxon>Viridiplantae</taxon>
        <taxon>Streptophyta</taxon>
        <taxon>Embryophyta</taxon>
        <taxon>Tracheophyta</taxon>
        <taxon>Spermatophyta</taxon>
        <taxon>Magnoliopsida</taxon>
        <taxon>eudicotyledons</taxon>
        <taxon>Gunneridae</taxon>
        <taxon>Pentapetalae</taxon>
        <taxon>asterids</taxon>
        <taxon>campanulids</taxon>
        <taxon>Asterales</taxon>
        <taxon>Asteraceae</taxon>
        <taxon>Carduoideae</taxon>
        <taxon>Cardueae</taxon>
        <taxon>Arctiinae</taxon>
        <taxon>Arctium</taxon>
    </lineage>
</organism>
<sequence length="620" mass="69843">MTDVSIGSTSSSRITKSFHILHASLSLQINHKPPYPFSILFSSSTHNFLKTPLKPSSIFPSFSSKMDHHRRNTHMIQPPNHHQFLPNGVAFPSLSPPFVADDGPFPSREMSFGLPPSIDVDQSLSNVFSLLNLSPATYSDHHRRRQIGCGGSSDHHHHPVGNPRVMHSDFGVNNRFTVDHRNQHRFRNNIDAFQMHSSSSGFDYGFDIDHKSRLGSTKLLYSSQQLVSLPRCCSSNDASQVFDEMFVPINNNKLKFQRSDDDKHLIPSCYNSNHLCGVELNRFQNQNQNNQFLSCWSLKELKGRICNLAKDQNGCRILQAMFERPTMEDVQMVLSEVVDSISDLMKDQFGNYLVQKLVVLCNDDQKLQILVSLIKVPTNIILVCMNPHGTRAVQKLLENLKDPNHVKLVMKALHHGAAALANDPNGHHVIQYCLVNFHSDINKPILTEIADECFKVATDRSGCCVLQACVEHSRGEVRTRLVAEIMANSVHLAEDPFGNYVLQHMLGLNIPEFTLLLVRQLQGNFASLSCNKYGSNVVEKCLKESGEEVSTRIILEIISSPNSYLLLVDPYANFVIQSALKVSKGFAHECLCSLISKHMSSMRSNLYGKKILERFEKRRS</sequence>
<protein>
    <submittedName>
        <fullName evidence="1">Uncharacterized protein</fullName>
    </submittedName>
</protein>
<name>A0ACB8YGL6_ARCLA</name>
<reference evidence="2" key="1">
    <citation type="journal article" date="2022" name="Mol. Ecol. Resour.">
        <title>The genomes of chicory, endive, great burdock and yacon provide insights into Asteraceae palaeo-polyploidization history and plant inulin production.</title>
        <authorList>
            <person name="Fan W."/>
            <person name="Wang S."/>
            <person name="Wang H."/>
            <person name="Wang A."/>
            <person name="Jiang F."/>
            <person name="Liu H."/>
            <person name="Zhao H."/>
            <person name="Xu D."/>
            <person name="Zhang Y."/>
        </authorList>
    </citation>
    <scope>NUCLEOTIDE SEQUENCE [LARGE SCALE GENOMIC DNA]</scope>
    <source>
        <strain evidence="2">cv. Niubang</strain>
    </source>
</reference>
<dbReference type="Proteomes" id="UP001055879">
    <property type="component" value="Linkage Group LG12"/>
</dbReference>